<reference evidence="3" key="1">
    <citation type="submission" date="2016-08" db="EMBL/GenBank/DDBJ databases">
        <title>Complete genome sequence of the organohalide-respiring Epsilonproteobacterium Sulfurospirillum halorespirans.</title>
        <authorList>
            <person name="Goris T."/>
            <person name="Zimmermann J."/>
            <person name="Schenz B."/>
            <person name="Lemos M."/>
            <person name="Hackermueller J."/>
            <person name="Diekert G."/>
        </authorList>
    </citation>
    <scope>NUCLEOTIDE SEQUENCE [LARGE SCALE GENOMIC DNA]</scope>
    <source>
        <strain>DSM 13726</strain>
        <strain evidence="3">PCE-M2</strain>
    </source>
</reference>
<dbReference type="EMBL" id="CP017111">
    <property type="protein sequence ID" value="AOO66092.1"/>
    <property type="molecule type" value="Genomic_DNA"/>
</dbReference>
<dbReference type="PIRSF" id="PIRSF009554">
    <property type="entry name" value="UCP009554"/>
    <property type="match status" value="1"/>
</dbReference>
<dbReference type="Proteomes" id="UP000094609">
    <property type="component" value="Chromosome"/>
</dbReference>
<gene>
    <name evidence="2" type="ORF">SHALO_2332</name>
</gene>
<dbReference type="RefSeq" id="WP_069478691.1">
    <property type="nucleotide sequence ID" value="NZ_CP017111.1"/>
</dbReference>
<sequence length="138" mass="15566">MLEPVITAFLKKHHLLTLATCKVNLPYCTSCFYAFIPESATFVIATDAKTRHGHEALENEQVAGAVALETKMVGKIQGVQFTGVFKAANEAEKKAYLKRFPYVIAMMPSLWSIEIEYLKFTDNTLGFGKKLEFYRSTF</sequence>
<evidence type="ECO:0000313" key="2">
    <source>
        <dbReference type="EMBL" id="AOO66092.1"/>
    </source>
</evidence>
<dbReference type="InterPro" id="IPR012349">
    <property type="entry name" value="Split_barrel_FMN-bd"/>
</dbReference>
<dbReference type="AlphaFoldDB" id="A0A1D7TM69"/>
<dbReference type="Gene3D" id="2.30.110.10">
    <property type="entry name" value="Electron Transport, Fmn-binding Protein, Chain A"/>
    <property type="match status" value="1"/>
</dbReference>
<organism evidence="2 3">
    <name type="scientific">Sulfurospirillum halorespirans DSM 13726</name>
    <dbReference type="NCBI Taxonomy" id="1193502"/>
    <lineage>
        <taxon>Bacteria</taxon>
        <taxon>Pseudomonadati</taxon>
        <taxon>Campylobacterota</taxon>
        <taxon>Epsilonproteobacteria</taxon>
        <taxon>Campylobacterales</taxon>
        <taxon>Sulfurospirillaceae</taxon>
        <taxon>Sulfurospirillum</taxon>
    </lineage>
</organism>
<dbReference type="STRING" id="1193502.SHALO_2332"/>
<feature type="domain" description="Pyridoxamine 5'-phosphate oxidase N-terminal" evidence="1">
    <location>
        <begin position="3"/>
        <end position="97"/>
    </location>
</feature>
<name>A0A1D7TM69_9BACT</name>
<dbReference type="PATRIC" id="fig|1193502.14.peg.2362"/>
<evidence type="ECO:0000313" key="3">
    <source>
        <dbReference type="Proteomes" id="UP000094609"/>
    </source>
</evidence>
<proteinExistence type="predicted"/>
<protein>
    <submittedName>
        <fullName evidence="2">Pyridox oxidase domain-containing protein</fullName>
    </submittedName>
</protein>
<dbReference type="InterPro" id="IPR011194">
    <property type="entry name" value="UPF0306"/>
</dbReference>
<dbReference type="SUPFAM" id="SSF50475">
    <property type="entry name" value="FMN-binding split barrel"/>
    <property type="match status" value="1"/>
</dbReference>
<dbReference type="Pfam" id="PF01243">
    <property type="entry name" value="PNPOx_N"/>
    <property type="match status" value="1"/>
</dbReference>
<evidence type="ECO:0000259" key="1">
    <source>
        <dbReference type="Pfam" id="PF01243"/>
    </source>
</evidence>
<keyword evidence="3" id="KW-1185">Reference proteome</keyword>
<dbReference type="InterPro" id="IPR011576">
    <property type="entry name" value="Pyridox_Oxase_N"/>
</dbReference>
<accession>A0A1D7TM69</accession>
<dbReference type="KEGG" id="shal:SHALO_2332"/>